<dbReference type="SUPFAM" id="SSF56672">
    <property type="entry name" value="DNA/RNA polymerases"/>
    <property type="match status" value="1"/>
</dbReference>
<dbReference type="Pfam" id="PF00078">
    <property type="entry name" value="RVT_1"/>
    <property type="match status" value="1"/>
</dbReference>
<proteinExistence type="predicted"/>
<reference evidence="2" key="2">
    <citation type="submission" date="2025-09" db="UniProtKB">
        <authorList>
            <consortium name="Ensembl"/>
        </authorList>
    </citation>
    <scope>IDENTIFICATION</scope>
</reference>
<dbReference type="InterPro" id="IPR043502">
    <property type="entry name" value="DNA/RNA_pol_sf"/>
</dbReference>
<dbReference type="Proteomes" id="UP000264800">
    <property type="component" value="Unplaced"/>
</dbReference>
<sequence>MDCSLVLGGDLNFGIDDKIDRLRAGGAQCSWQSIDIVKQYMSDYGLCDAWRSFHPNSKEYSFFSHVHHSYSRLDYFIISNSLLTNISDTKIHPIAVSDHAPVTLNLDVKKEIQKSINWRLNTSLLKDKEFIQYFKNEWTSYLEFNDIPGTSASTLWEAGKTVMRGKIISYSTNNKKKENKYIEELEKSIKLLGSLQGEEAQEKLCKIKLELKEYIDKKNQFLVQRLRLENFEHSNKSGSFLANQLKLNKEKSSIYGIKDTDGNITYDEGKVNCVFRDFYKTLYTPQICPTDEDINLFLERIILPKLNSSQSSELDSPLTLDELREAIKNMPNNKSPGPDGFPAEFYKEFWIILEPVFYRMLCESKEKGRLPTHMNLANISLLLKPGKDPLLPSSYRPISLINVDVKIISKVLSKRLEKIIPLIIHPDQTGFIKGRHSTTNTRRLFNLIEYSYSKNIETAVLSLDAEKAFDRVNWNFLFATLGKFGFGNHFINWLKILYNLPRACVRTNNQISQSFCLQRGTRQGCPLSPALFAIFIEPLAAAMRQTADIKGIPCKNIEHKISLYADDILLFLQNSENSISNVIELINAFSKVSDYSINWPKSTVLPINCVVNIPLIERLHSGNITYLGINISPRLEDLIKMNHIPLLKKIEDDLTRWKSLPISLMGRVASVKMMILPRINYLFSMIPNKPSTKWFKSLDSFISKFLWKSKTPRISLNALQKSKDTGGLELPNFYHYYLANRLQYISKWISPNTLDETWLDIEQTLCNNIRLSYLPFISTNIKKHACFKSITISSSLTAWWEYQKMTKSSLIPCRHTPIWNNPDILQENIMINFTGWRAKGIERLEHLYENVDFIPFNKLKIKFNMEDKYFLEYQQIKSIIKKKFKLNKTLIETPVCVLEFLNLKSPKLVSKIYKKLSRINDSIMLPTKKWESDLSINFDQNTWSQICLKTFKLTRISNLQLIQYKVLYRVHYTGQRMFKMGFTSSNKCSQCVDNIPDDYIHAFWFCPPVQRFWVQVCEDLSKCLKCNIPLSPSVCLLASFEDISLEKNTCRMIFTALCIAKKTILLNWKNKNNLSINQYKNLLLDHISLETASADTLDQSLWAPLIGSVT</sequence>
<dbReference type="PANTHER" id="PTHR31635:SF196">
    <property type="entry name" value="REVERSE TRANSCRIPTASE DOMAIN-CONTAINING PROTEIN-RELATED"/>
    <property type="match status" value="1"/>
</dbReference>
<name>A0A3Q2ZER1_KRYMA</name>
<dbReference type="Gene3D" id="3.60.10.10">
    <property type="entry name" value="Endonuclease/exonuclease/phosphatase"/>
    <property type="match status" value="1"/>
</dbReference>
<dbReference type="InterPro" id="IPR036691">
    <property type="entry name" value="Endo/exonu/phosph_ase_sf"/>
</dbReference>
<protein>
    <recommendedName>
        <fullName evidence="1">Reverse transcriptase domain-containing protein</fullName>
    </recommendedName>
</protein>
<dbReference type="SUPFAM" id="SSF56219">
    <property type="entry name" value="DNase I-like"/>
    <property type="match status" value="1"/>
</dbReference>
<dbReference type="OMA" id="KSCFFER"/>
<feature type="domain" description="Reverse transcriptase" evidence="1">
    <location>
        <begin position="363"/>
        <end position="631"/>
    </location>
</feature>
<evidence type="ECO:0000313" key="2">
    <source>
        <dbReference type="Ensembl" id="ENSKMAP00000001130.1"/>
    </source>
</evidence>
<dbReference type="GeneTree" id="ENSGT00940000163630"/>
<accession>A0A3Q2ZER1</accession>
<organism evidence="2 3">
    <name type="scientific">Kryptolebias marmoratus</name>
    <name type="common">Mangrove killifish</name>
    <name type="synonym">Rivulus marmoratus</name>
    <dbReference type="NCBI Taxonomy" id="37003"/>
    <lineage>
        <taxon>Eukaryota</taxon>
        <taxon>Metazoa</taxon>
        <taxon>Chordata</taxon>
        <taxon>Craniata</taxon>
        <taxon>Vertebrata</taxon>
        <taxon>Euteleostomi</taxon>
        <taxon>Actinopterygii</taxon>
        <taxon>Neopterygii</taxon>
        <taxon>Teleostei</taxon>
        <taxon>Neoteleostei</taxon>
        <taxon>Acanthomorphata</taxon>
        <taxon>Ovalentaria</taxon>
        <taxon>Atherinomorphae</taxon>
        <taxon>Cyprinodontiformes</taxon>
        <taxon>Rivulidae</taxon>
        <taxon>Kryptolebias</taxon>
    </lineage>
</organism>
<dbReference type="CDD" id="cd01650">
    <property type="entry name" value="RT_nLTR_like"/>
    <property type="match status" value="1"/>
</dbReference>
<keyword evidence="3" id="KW-1185">Reference proteome</keyword>
<dbReference type="InterPro" id="IPR000477">
    <property type="entry name" value="RT_dom"/>
</dbReference>
<dbReference type="PANTHER" id="PTHR31635">
    <property type="entry name" value="REVERSE TRANSCRIPTASE DOMAIN-CONTAINING PROTEIN-RELATED"/>
    <property type="match status" value="1"/>
</dbReference>
<dbReference type="AlphaFoldDB" id="A0A3Q2ZER1"/>
<evidence type="ECO:0000259" key="1">
    <source>
        <dbReference type="PROSITE" id="PS50878"/>
    </source>
</evidence>
<dbReference type="Ensembl" id="ENSKMAT00000001165.1">
    <property type="protein sequence ID" value="ENSKMAP00000001130.1"/>
    <property type="gene ID" value="ENSKMAG00000000885.1"/>
</dbReference>
<reference evidence="2" key="1">
    <citation type="submission" date="2025-08" db="UniProtKB">
        <authorList>
            <consortium name="Ensembl"/>
        </authorList>
    </citation>
    <scope>IDENTIFICATION</scope>
</reference>
<evidence type="ECO:0000313" key="3">
    <source>
        <dbReference type="Proteomes" id="UP000264800"/>
    </source>
</evidence>
<dbReference type="PROSITE" id="PS50878">
    <property type="entry name" value="RT_POL"/>
    <property type="match status" value="1"/>
</dbReference>
<dbReference type="STRING" id="37003.ENSKMAP00000001130"/>